<comment type="catalytic activity">
    <reaction evidence="1">
        <text>[protein]-peptidylproline (omega=180) = [protein]-peptidylproline (omega=0)</text>
        <dbReference type="Rhea" id="RHEA:16237"/>
        <dbReference type="Rhea" id="RHEA-COMP:10747"/>
        <dbReference type="Rhea" id="RHEA-COMP:10748"/>
        <dbReference type="ChEBI" id="CHEBI:83833"/>
        <dbReference type="ChEBI" id="CHEBI:83834"/>
        <dbReference type="EC" id="5.2.1.8"/>
    </reaction>
</comment>
<evidence type="ECO:0000256" key="1">
    <source>
        <dbReference type="ARBA" id="ARBA00000971"/>
    </source>
</evidence>
<dbReference type="Proteomes" id="UP000005627">
    <property type="component" value="Chromosome 2"/>
</dbReference>
<feature type="domain" description="PPIase cyclophilin-type" evidence="3">
    <location>
        <begin position="10"/>
        <end position="148"/>
    </location>
</feature>
<dbReference type="GeneID" id="11504447"/>
<evidence type="ECO:0000256" key="2">
    <source>
        <dbReference type="SAM" id="MobiDB-lite"/>
    </source>
</evidence>
<name>G8ZPA3_TORDE</name>
<dbReference type="InterPro" id="IPR029000">
    <property type="entry name" value="Cyclophilin-like_dom_sf"/>
</dbReference>
<dbReference type="InterPro" id="IPR002130">
    <property type="entry name" value="Cyclophilin-type_PPIase_dom"/>
</dbReference>
<organism evidence="4 5">
    <name type="scientific">Torulaspora delbrueckii</name>
    <name type="common">Yeast</name>
    <name type="synonym">Candida colliculosa</name>
    <dbReference type="NCBI Taxonomy" id="4950"/>
    <lineage>
        <taxon>Eukaryota</taxon>
        <taxon>Fungi</taxon>
        <taxon>Dikarya</taxon>
        <taxon>Ascomycota</taxon>
        <taxon>Saccharomycotina</taxon>
        <taxon>Saccharomycetes</taxon>
        <taxon>Saccharomycetales</taxon>
        <taxon>Saccharomycetaceae</taxon>
        <taxon>Torulaspora</taxon>
    </lineage>
</organism>
<dbReference type="eggNOG" id="KOG0885">
    <property type="taxonomic scope" value="Eukaryota"/>
</dbReference>
<dbReference type="SUPFAM" id="SSF50891">
    <property type="entry name" value="Cyclophilin-like"/>
    <property type="match status" value="1"/>
</dbReference>
<sequence length="307" mass="35314">MSEPQTSAKVVIYTTKGRIDIELWAKEKPSHARRFLEACHGGSLIDQSLCQLSKNRDCIMMSKLSSTEKLPSEHNGRIRFSKAGMLGWDCRYQRWFITLSVFADNDDERIALGKLVDNSIYSLRRIVDESELDSENCLKYPATICKVEVTIPFFSDLQQAAVNHKASVSKKEPSVKAAKVRIRYNYDEDDEDDEGSIPAKRMKIKLPAIIAEPRLEEYHQHNPEEEIKEGDRAEDSDEVEEEDKEEHDVKEEYGNIQMEIIDTGSQTSGKRNLDSREQETLRMLALFEERMKGKTIINRPSDVKRKP</sequence>
<feature type="compositionally biased region" description="Acidic residues" evidence="2">
    <location>
        <begin position="234"/>
        <end position="245"/>
    </location>
</feature>
<proteinExistence type="predicted"/>
<dbReference type="HOGENOM" id="CLU_012062_14_0_1"/>
<evidence type="ECO:0000313" key="5">
    <source>
        <dbReference type="Proteomes" id="UP000005627"/>
    </source>
</evidence>
<dbReference type="AlphaFoldDB" id="G8ZPA3"/>
<dbReference type="KEGG" id="tdl:TDEL_0B03180"/>
<dbReference type="Pfam" id="PF00160">
    <property type="entry name" value="Pro_isomerase"/>
    <property type="match status" value="1"/>
</dbReference>
<dbReference type="GO" id="GO:0003755">
    <property type="term" value="F:peptidyl-prolyl cis-trans isomerase activity"/>
    <property type="evidence" value="ECO:0007669"/>
    <property type="project" value="UniProtKB-EC"/>
</dbReference>
<accession>G8ZPA3</accession>
<dbReference type="InParanoid" id="G8ZPA3"/>
<feature type="region of interest" description="Disordered" evidence="2">
    <location>
        <begin position="214"/>
        <end position="277"/>
    </location>
</feature>
<keyword evidence="5" id="KW-1185">Reference proteome</keyword>
<reference evidence="4 5" key="1">
    <citation type="journal article" date="2011" name="Proc. Natl. Acad. Sci. U.S.A.">
        <title>Evolutionary erosion of yeast sex chromosomes by mating-type switching accidents.</title>
        <authorList>
            <person name="Gordon J.L."/>
            <person name="Armisen D."/>
            <person name="Proux-Wera E."/>
            <person name="Oheigeartaigh S.S."/>
            <person name="Byrne K.P."/>
            <person name="Wolfe K.H."/>
        </authorList>
    </citation>
    <scope>NUCLEOTIDE SEQUENCE [LARGE SCALE GENOMIC DNA]</scope>
    <source>
        <strain evidence="5">ATCC 10662 / CBS 1146 / NBRC 0425 / NCYC 2629 / NRRL Y-866</strain>
    </source>
</reference>
<dbReference type="EMBL" id="HE616743">
    <property type="protein sequence ID" value="CCE90447.1"/>
    <property type="molecule type" value="Genomic_DNA"/>
</dbReference>
<dbReference type="STRING" id="1076872.G8ZPA3"/>
<dbReference type="Gene3D" id="2.40.100.10">
    <property type="entry name" value="Cyclophilin-like"/>
    <property type="match status" value="1"/>
</dbReference>
<gene>
    <name evidence="4" type="primary">TDEL0B03180</name>
    <name evidence="4" type="ORF">TDEL_0B03180</name>
</gene>
<feature type="compositionally biased region" description="Basic and acidic residues" evidence="2">
    <location>
        <begin position="214"/>
        <end position="233"/>
    </location>
</feature>
<dbReference type="OrthoDB" id="442970at2759"/>
<dbReference type="RefSeq" id="XP_003679658.1">
    <property type="nucleotide sequence ID" value="XM_003679610.1"/>
</dbReference>
<evidence type="ECO:0000259" key="3">
    <source>
        <dbReference type="Pfam" id="PF00160"/>
    </source>
</evidence>
<dbReference type="FunCoup" id="G8ZPA3">
    <property type="interactions" value="1198"/>
</dbReference>
<protein>
    <recommendedName>
        <fullName evidence="3">PPIase cyclophilin-type domain-containing protein</fullName>
    </recommendedName>
</protein>
<evidence type="ECO:0000313" key="4">
    <source>
        <dbReference type="EMBL" id="CCE90447.1"/>
    </source>
</evidence>